<dbReference type="PROSITE" id="PS51278">
    <property type="entry name" value="GATASE_TYPE_2"/>
    <property type="match status" value="1"/>
</dbReference>
<dbReference type="CDD" id="cd00712">
    <property type="entry name" value="AsnB"/>
    <property type="match status" value="1"/>
</dbReference>
<protein>
    <recommendedName>
        <fullName evidence="1">Glutamine amidotransferase type-2 domain-containing protein</fullName>
    </recommendedName>
</protein>
<dbReference type="PANTHER" id="PTHR43284:SF1">
    <property type="entry name" value="ASPARAGINE SYNTHETASE"/>
    <property type="match status" value="1"/>
</dbReference>
<proteinExistence type="predicted"/>
<organism evidence="2">
    <name type="scientific">marine sediment metagenome</name>
    <dbReference type="NCBI Taxonomy" id="412755"/>
    <lineage>
        <taxon>unclassified sequences</taxon>
        <taxon>metagenomes</taxon>
        <taxon>ecological metagenomes</taxon>
    </lineage>
</organism>
<dbReference type="AlphaFoldDB" id="X0YYC1"/>
<gene>
    <name evidence="2" type="ORF">S01H1_77945</name>
</gene>
<feature type="domain" description="Glutamine amidotransferase type-2" evidence="1">
    <location>
        <begin position="1"/>
        <end position="137"/>
    </location>
</feature>
<dbReference type="Gene3D" id="3.60.20.10">
    <property type="entry name" value="Glutamine Phosphoribosylpyrophosphate, subunit 1, domain 1"/>
    <property type="match status" value="1"/>
</dbReference>
<evidence type="ECO:0000259" key="1">
    <source>
        <dbReference type="PROSITE" id="PS51278"/>
    </source>
</evidence>
<comment type="caution">
    <text evidence="2">The sequence shown here is derived from an EMBL/GenBank/DDBJ whole genome shotgun (WGS) entry which is preliminary data.</text>
</comment>
<sequence>MIQKKKTSVISYDGKIYNANCLKKYLIEKGYKFKTNTDKELILHLYKNLGPDCLKKLHGPFAFAIYDKERKLFFLARDHFGIKPLYYYFKKGLFLFAPELKVIINNPRVKKELDFEALNQYFSTGFGCIPAPRTIFK</sequence>
<evidence type="ECO:0000313" key="2">
    <source>
        <dbReference type="EMBL" id="GAG53263.1"/>
    </source>
</evidence>
<dbReference type="PANTHER" id="PTHR43284">
    <property type="entry name" value="ASPARAGINE SYNTHETASE (GLUTAMINE-HYDROLYZING)"/>
    <property type="match status" value="1"/>
</dbReference>
<accession>X0YYC1</accession>
<dbReference type="InterPro" id="IPR029055">
    <property type="entry name" value="Ntn_hydrolases_N"/>
</dbReference>
<dbReference type="InterPro" id="IPR051786">
    <property type="entry name" value="ASN_synthetase/amidase"/>
</dbReference>
<dbReference type="Pfam" id="PF13537">
    <property type="entry name" value="GATase_7"/>
    <property type="match status" value="1"/>
</dbReference>
<dbReference type="EMBL" id="BARS01052425">
    <property type="protein sequence ID" value="GAG53263.1"/>
    <property type="molecule type" value="Genomic_DNA"/>
</dbReference>
<dbReference type="InterPro" id="IPR017932">
    <property type="entry name" value="GATase_2_dom"/>
</dbReference>
<name>X0YYC1_9ZZZZ</name>
<dbReference type="InterPro" id="IPR033738">
    <property type="entry name" value="AsnB_N"/>
</dbReference>
<dbReference type="SUPFAM" id="SSF56235">
    <property type="entry name" value="N-terminal nucleophile aminohydrolases (Ntn hydrolases)"/>
    <property type="match status" value="1"/>
</dbReference>
<reference evidence="2" key="1">
    <citation type="journal article" date="2014" name="Front. Microbiol.">
        <title>High frequency of phylogenetically diverse reductive dehalogenase-homologous genes in deep subseafloor sedimentary metagenomes.</title>
        <authorList>
            <person name="Kawai M."/>
            <person name="Futagami T."/>
            <person name="Toyoda A."/>
            <person name="Takaki Y."/>
            <person name="Nishi S."/>
            <person name="Hori S."/>
            <person name="Arai W."/>
            <person name="Tsubouchi T."/>
            <person name="Morono Y."/>
            <person name="Uchiyama I."/>
            <person name="Ito T."/>
            <person name="Fujiyama A."/>
            <person name="Inagaki F."/>
            <person name="Takami H."/>
        </authorList>
    </citation>
    <scope>NUCLEOTIDE SEQUENCE</scope>
    <source>
        <strain evidence="2">Expedition CK06-06</strain>
    </source>
</reference>
<feature type="non-terminal residue" evidence="2">
    <location>
        <position position="137"/>
    </location>
</feature>